<dbReference type="WBParaSite" id="JU765_v2.g15729.t1">
    <property type="protein sequence ID" value="JU765_v2.g15729.t1"/>
    <property type="gene ID" value="JU765_v2.g15729"/>
</dbReference>
<dbReference type="Proteomes" id="UP000887576">
    <property type="component" value="Unplaced"/>
</dbReference>
<sequence>MIFQILVILLAITNIHGEIPDVVIPLEEADKPLTANVEITNGKAKFVADGITKLEGYLIFPSGTSQINLDINLHNGWPDLSKEGETEMELAFDDHTVSFHFSKTHNLNNVYIKARGTTKLLYNGPLQRLFIVISLDGTVGVKDQPDKFNIGTLSTIVIKQKDKKAVPFSLKSSRGSFTVIFVSFFYF</sequence>
<evidence type="ECO:0000313" key="1">
    <source>
        <dbReference type="Proteomes" id="UP000887576"/>
    </source>
</evidence>
<organism evidence="1 2">
    <name type="scientific">Panagrolaimus sp. JU765</name>
    <dbReference type="NCBI Taxonomy" id="591449"/>
    <lineage>
        <taxon>Eukaryota</taxon>
        <taxon>Metazoa</taxon>
        <taxon>Ecdysozoa</taxon>
        <taxon>Nematoda</taxon>
        <taxon>Chromadorea</taxon>
        <taxon>Rhabditida</taxon>
        <taxon>Tylenchina</taxon>
        <taxon>Panagrolaimomorpha</taxon>
        <taxon>Panagrolaimoidea</taxon>
        <taxon>Panagrolaimidae</taxon>
        <taxon>Panagrolaimus</taxon>
    </lineage>
</organism>
<evidence type="ECO:0000313" key="2">
    <source>
        <dbReference type="WBParaSite" id="JU765_v2.g15729.t1"/>
    </source>
</evidence>
<protein>
    <submittedName>
        <fullName evidence="2">Galectin</fullName>
    </submittedName>
</protein>
<name>A0AC34QE92_9BILA</name>
<accession>A0AC34QE92</accession>
<proteinExistence type="predicted"/>
<reference evidence="2" key="1">
    <citation type="submission" date="2022-11" db="UniProtKB">
        <authorList>
            <consortium name="WormBaseParasite"/>
        </authorList>
    </citation>
    <scope>IDENTIFICATION</scope>
</reference>